<dbReference type="GeneID" id="7446113"/>
<dbReference type="Pfam" id="PF01480">
    <property type="entry name" value="PWI"/>
    <property type="match status" value="1"/>
</dbReference>
<sequence>MTTNSTSCFLFPQRFPKANTPRSSEADDERSSLSTRPAAATTPLPPGIPSGIPVPISQPLPPTTTIALRPLPPHLNTTPANYAQTILLSSLPPFLRSIRTIRDVSFACGTARTVHLGCCGPSCEEERRRMRERGLDLDDAAADDDDDGERKQWSQQGEDKVLESLNWKGAKGGVAVVKMATFGCARNLAGGLLVLLAGDIPKRGIAAVSAGVDTGSSVVGGVVAENGATAVNGDATNADDTSNNNTATATNGEPIPPPPEQEPPLPPNQKAAHLETLRQISSMKVYHLYNYNIPTPTPHDMKIPMEEPTPQDPTVPFRLLEALTTIRERYEDSLNSKSGAGGNSSGGGNWGGHALAATGSTNADTTQQLHLDSSKLAAAAGGMYDEDADPLNAEEVKSAVLEFKRSLEDRDLKSRKRRIDVVNERMKKKVAELVKLGRKEREMRRRAAQLGATEAGGAGETDGSVPPPPPPPQTVGDTGRRGVSNLPAWMTRDEGDTADTAVTSTNDAPKETTPAEEEGSKKRKFVPSEANRDINVRKARIDVVGGQSLSEIRAANEAADKAAASTFVAQTTKEGILSAESHFPPLLSTPSTSPEALKQYVTSKIVDYLGEEESTLIEFIMKELSKEGGCKTTALLEEMKMVLDEDAEEFVLGLYGRMVQ</sequence>
<reference evidence="3 4" key="2">
    <citation type="journal article" date="2008" name="Nature">
        <title>The Phaeodactylum genome reveals the evolutionary history of diatom genomes.</title>
        <authorList>
            <person name="Bowler C."/>
            <person name="Allen A.E."/>
            <person name="Badger J.H."/>
            <person name="Grimwood J."/>
            <person name="Jabbari K."/>
            <person name="Kuo A."/>
            <person name="Maheswari U."/>
            <person name="Martens C."/>
            <person name="Maumus F."/>
            <person name="Otillar R.P."/>
            <person name="Rayko E."/>
            <person name="Salamov A."/>
            <person name="Vandepoele K."/>
            <person name="Beszteri B."/>
            <person name="Gruber A."/>
            <person name="Heijde M."/>
            <person name="Katinka M."/>
            <person name="Mock T."/>
            <person name="Valentin K."/>
            <person name="Verret F."/>
            <person name="Berges J.A."/>
            <person name="Brownlee C."/>
            <person name="Cadoret J.P."/>
            <person name="Chiovitti A."/>
            <person name="Choi C.J."/>
            <person name="Coesel S."/>
            <person name="De Martino A."/>
            <person name="Detter J.C."/>
            <person name="Durkin C."/>
            <person name="Falciatore A."/>
            <person name="Fournet J."/>
            <person name="Haruta M."/>
            <person name="Huysman M.J."/>
            <person name="Jenkins B.D."/>
            <person name="Jiroutova K."/>
            <person name="Jorgensen R.E."/>
            <person name="Joubert Y."/>
            <person name="Kaplan A."/>
            <person name="Kroger N."/>
            <person name="Kroth P.G."/>
            <person name="La Roche J."/>
            <person name="Lindquist E."/>
            <person name="Lommer M."/>
            <person name="Martin-Jezequel V."/>
            <person name="Lopez P.J."/>
            <person name="Lucas S."/>
            <person name="Mangogna M."/>
            <person name="McGinnis K."/>
            <person name="Medlin L.K."/>
            <person name="Montsant A."/>
            <person name="Oudot-Le Secq M.P."/>
            <person name="Napoli C."/>
            <person name="Obornik M."/>
            <person name="Parker M.S."/>
            <person name="Petit J.L."/>
            <person name="Porcel B.M."/>
            <person name="Poulsen N."/>
            <person name="Robison M."/>
            <person name="Rychlewski L."/>
            <person name="Rynearson T.A."/>
            <person name="Schmutz J."/>
            <person name="Shapiro H."/>
            <person name="Siaut M."/>
            <person name="Stanley M."/>
            <person name="Sussman M.R."/>
            <person name="Taylor A.R."/>
            <person name="Vardi A."/>
            <person name="von Dassow P."/>
            <person name="Vyverman W."/>
            <person name="Willis A."/>
            <person name="Wyrwicz L.S."/>
            <person name="Rokhsar D.S."/>
            <person name="Weissenbach J."/>
            <person name="Armbrust E.V."/>
            <person name="Green B.R."/>
            <person name="Van de Peer Y."/>
            <person name="Grigoriev I.V."/>
        </authorList>
    </citation>
    <scope>NUCLEOTIDE SEQUENCE [LARGE SCALE GENOMIC DNA]</scope>
    <source>
        <strain evidence="3 4">CCMP1335</strain>
    </source>
</reference>
<feature type="compositionally biased region" description="Pro residues" evidence="1">
    <location>
        <begin position="254"/>
        <end position="267"/>
    </location>
</feature>
<feature type="compositionally biased region" description="Low complexity" evidence="1">
    <location>
        <begin position="32"/>
        <end position="42"/>
    </location>
</feature>
<feature type="domain" description="PWI" evidence="2">
    <location>
        <begin position="580"/>
        <end position="660"/>
    </location>
</feature>
<feature type="compositionally biased region" description="Gly residues" evidence="1">
    <location>
        <begin position="339"/>
        <end position="351"/>
    </location>
</feature>
<dbReference type="InParanoid" id="B8BZK6"/>
<feature type="region of interest" description="Disordered" evidence="1">
    <location>
        <begin position="230"/>
        <end position="270"/>
    </location>
</feature>
<dbReference type="InterPro" id="IPR002483">
    <property type="entry name" value="PWI_dom"/>
</dbReference>
<dbReference type="OMA" id="RTVHLGC"/>
<feature type="compositionally biased region" description="Low complexity" evidence="1">
    <location>
        <begin position="230"/>
        <end position="253"/>
    </location>
</feature>
<proteinExistence type="predicted"/>
<dbReference type="Proteomes" id="UP000001449">
    <property type="component" value="Chromosome 4"/>
</dbReference>
<name>B8BZK6_THAPS</name>
<feature type="region of interest" description="Disordered" evidence="1">
    <location>
        <begin position="333"/>
        <end position="353"/>
    </location>
</feature>
<organism evidence="3 4">
    <name type="scientific">Thalassiosira pseudonana</name>
    <name type="common">Marine diatom</name>
    <name type="synonym">Cyclotella nana</name>
    <dbReference type="NCBI Taxonomy" id="35128"/>
    <lineage>
        <taxon>Eukaryota</taxon>
        <taxon>Sar</taxon>
        <taxon>Stramenopiles</taxon>
        <taxon>Ochrophyta</taxon>
        <taxon>Bacillariophyta</taxon>
        <taxon>Coscinodiscophyceae</taxon>
        <taxon>Thalassiosirophycidae</taxon>
        <taxon>Thalassiosirales</taxon>
        <taxon>Thalassiosiraceae</taxon>
        <taxon>Thalassiosira</taxon>
    </lineage>
</organism>
<gene>
    <name evidence="3" type="ORF">THAPSDRAFT_22303</name>
</gene>
<dbReference type="STRING" id="35128.B8BZK6"/>
<feature type="region of interest" description="Disordered" evidence="1">
    <location>
        <begin position="12"/>
        <end position="58"/>
    </location>
</feature>
<dbReference type="SMART" id="SM00311">
    <property type="entry name" value="PWI"/>
    <property type="match status" value="1"/>
</dbReference>
<dbReference type="eggNOG" id="ENOG502RRB9">
    <property type="taxonomic scope" value="Eukaryota"/>
</dbReference>
<dbReference type="InterPro" id="IPR052768">
    <property type="entry name" value="RBM25"/>
</dbReference>
<dbReference type="RefSeq" id="XP_002289359.1">
    <property type="nucleotide sequence ID" value="XM_002289323.1"/>
</dbReference>
<dbReference type="KEGG" id="tps:THAPSDRAFT_22303"/>
<feature type="compositionally biased region" description="Acidic residues" evidence="1">
    <location>
        <begin position="137"/>
        <end position="147"/>
    </location>
</feature>
<dbReference type="AlphaFoldDB" id="B8BZK6"/>
<evidence type="ECO:0000313" key="4">
    <source>
        <dbReference type="Proteomes" id="UP000001449"/>
    </source>
</evidence>
<keyword evidence="4" id="KW-1185">Reference proteome</keyword>
<dbReference type="PROSITE" id="PS51025">
    <property type="entry name" value="PWI"/>
    <property type="match status" value="1"/>
</dbReference>
<dbReference type="HOGENOM" id="CLU_415939_0_0_1"/>
<dbReference type="PANTHER" id="PTHR18806">
    <property type="entry name" value="RBM25 PROTEIN"/>
    <property type="match status" value="1"/>
</dbReference>
<evidence type="ECO:0000313" key="3">
    <source>
        <dbReference type="EMBL" id="EED92896.1"/>
    </source>
</evidence>
<feature type="region of interest" description="Disordered" evidence="1">
    <location>
        <begin position="441"/>
        <end position="529"/>
    </location>
</feature>
<dbReference type="EMBL" id="CM000641">
    <property type="protein sequence ID" value="EED92896.1"/>
    <property type="molecule type" value="Genomic_DNA"/>
</dbReference>
<accession>B8BZK6</accession>
<feature type="region of interest" description="Disordered" evidence="1">
    <location>
        <begin position="136"/>
        <end position="158"/>
    </location>
</feature>
<evidence type="ECO:0000259" key="2">
    <source>
        <dbReference type="PROSITE" id="PS51025"/>
    </source>
</evidence>
<reference evidence="3 4" key="1">
    <citation type="journal article" date="2004" name="Science">
        <title>The genome of the diatom Thalassiosira pseudonana: ecology, evolution, and metabolism.</title>
        <authorList>
            <person name="Armbrust E.V."/>
            <person name="Berges J.A."/>
            <person name="Bowler C."/>
            <person name="Green B.R."/>
            <person name="Martinez D."/>
            <person name="Putnam N.H."/>
            <person name="Zhou S."/>
            <person name="Allen A.E."/>
            <person name="Apt K.E."/>
            <person name="Bechner M."/>
            <person name="Brzezinski M.A."/>
            <person name="Chaal B.K."/>
            <person name="Chiovitti A."/>
            <person name="Davis A.K."/>
            <person name="Demarest M.S."/>
            <person name="Detter J.C."/>
            <person name="Glavina T."/>
            <person name="Goodstein D."/>
            <person name="Hadi M.Z."/>
            <person name="Hellsten U."/>
            <person name="Hildebrand M."/>
            <person name="Jenkins B.D."/>
            <person name="Jurka J."/>
            <person name="Kapitonov V.V."/>
            <person name="Kroger N."/>
            <person name="Lau W.W."/>
            <person name="Lane T.W."/>
            <person name="Larimer F.W."/>
            <person name="Lippmeier J.C."/>
            <person name="Lucas S."/>
            <person name="Medina M."/>
            <person name="Montsant A."/>
            <person name="Obornik M."/>
            <person name="Parker M.S."/>
            <person name="Palenik B."/>
            <person name="Pazour G.J."/>
            <person name="Richardson P.M."/>
            <person name="Rynearson T.A."/>
            <person name="Saito M.A."/>
            <person name="Schwartz D.C."/>
            <person name="Thamatrakoln K."/>
            <person name="Valentin K."/>
            <person name="Vardi A."/>
            <person name="Wilkerson F.P."/>
            <person name="Rokhsar D.S."/>
        </authorList>
    </citation>
    <scope>NUCLEOTIDE SEQUENCE [LARGE SCALE GENOMIC DNA]</scope>
    <source>
        <strain evidence="3 4">CCMP1335</strain>
    </source>
</reference>
<feature type="compositionally biased region" description="Basic and acidic residues" evidence="1">
    <location>
        <begin position="148"/>
        <end position="158"/>
    </location>
</feature>
<evidence type="ECO:0000256" key="1">
    <source>
        <dbReference type="SAM" id="MobiDB-lite"/>
    </source>
</evidence>
<dbReference type="PaxDb" id="35128-Thaps22303"/>
<dbReference type="PANTHER" id="PTHR18806:SF4">
    <property type="entry name" value="RNA-BINDING PROTEIN 25"/>
    <property type="match status" value="1"/>
</dbReference>
<protein>
    <recommendedName>
        <fullName evidence="2">PWI domain-containing protein</fullName>
    </recommendedName>
</protein>
<dbReference type="Gene3D" id="1.20.1390.10">
    <property type="entry name" value="PWI domain"/>
    <property type="match status" value="1"/>
</dbReference>